<keyword evidence="1" id="KW-1133">Transmembrane helix</keyword>
<keyword evidence="3" id="KW-1185">Reference proteome</keyword>
<gene>
    <name evidence="2" type="ORF">PGT21_012558</name>
</gene>
<dbReference type="EMBL" id="VSWC01000015">
    <property type="protein sequence ID" value="KAA1112846.1"/>
    <property type="molecule type" value="Genomic_DNA"/>
</dbReference>
<accession>A0A5B0QI65</accession>
<evidence type="ECO:0000313" key="3">
    <source>
        <dbReference type="Proteomes" id="UP000324748"/>
    </source>
</evidence>
<comment type="caution">
    <text evidence="2">The sequence shown here is derived from an EMBL/GenBank/DDBJ whole genome shotgun (WGS) entry which is preliminary data.</text>
</comment>
<name>A0A5B0QI65_PUCGR</name>
<feature type="transmembrane region" description="Helical" evidence="1">
    <location>
        <begin position="67"/>
        <end position="88"/>
    </location>
</feature>
<keyword evidence="1" id="KW-0812">Transmembrane</keyword>
<keyword evidence="1" id="KW-0472">Membrane</keyword>
<reference evidence="2 3" key="1">
    <citation type="submission" date="2019-05" db="EMBL/GenBank/DDBJ databases">
        <title>Emergence of the Ug99 lineage of the wheat stem rust pathogen through somatic hybridization.</title>
        <authorList>
            <person name="Li F."/>
            <person name="Upadhyaya N.M."/>
            <person name="Sperschneider J."/>
            <person name="Matny O."/>
            <person name="Nguyen-Phuc H."/>
            <person name="Mago R."/>
            <person name="Raley C."/>
            <person name="Miller M.E."/>
            <person name="Silverstein K.A.T."/>
            <person name="Henningsen E."/>
            <person name="Hirsch C.D."/>
            <person name="Visser B."/>
            <person name="Pretorius Z.A."/>
            <person name="Steffenson B.J."/>
            <person name="Schwessinger B."/>
            <person name="Dodds P.N."/>
            <person name="Figueroa M."/>
        </authorList>
    </citation>
    <scope>NUCLEOTIDE SEQUENCE [LARGE SCALE GENOMIC DNA]</scope>
    <source>
        <strain evidence="2">21-0</strain>
    </source>
</reference>
<evidence type="ECO:0000256" key="1">
    <source>
        <dbReference type="SAM" id="Phobius"/>
    </source>
</evidence>
<organism evidence="2 3">
    <name type="scientific">Puccinia graminis f. sp. tritici</name>
    <dbReference type="NCBI Taxonomy" id="56615"/>
    <lineage>
        <taxon>Eukaryota</taxon>
        <taxon>Fungi</taxon>
        <taxon>Dikarya</taxon>
        <taxon>Basidiomycota</taxon>
        <taxon>Pucciniomycotina</taxon>
        <taxon>Pucciniomycetes</taxon>
        <taxon>Pucciniales</taxon>
        <taxon>Pucciniaceae</taxon>
        <taxon>Puccinia</taxon>
    </lineage>
</organism>
<dbReference type="Proteomes" id="UP000324748">
    <property type="component" value="Unassembled WGS sequence"/>
</dbReference>
<dbReference type="AlphaFoldDB" id="A0A5B0QI65"/>
<sequence length="111" mass="12242">MALPAPGNGVAVLVNPWQEKHHSTGGRSSSPVPPNHLLEKIPHNSTENTPLAQQIFSLTNSPMEPDIVLIFLAQLAILALLLKILVLVRKILAHVRQRELFLFFGLVMLIV</sequence>
<protein>
    <submittedName>
        <fullName evidence="2">Uncharacterized protein</fullName>
    </submittedName>
</protein>
<proteinExistence type="predicted"/>
<evidence type="ECO:0000313" key="2">
    <source>
        <dbReference type="EMBL" id="KAA1112846.1"/>
    </source>
</evidence>